<evidence type="ECO:0000256" key="2">
    <source>
        <dbReference type="ARBA" id="ARBA00005852"/>
    </source>
</evidence>
<gene>
    <name evidence="7" type="ORF">HU200_047278</name>
</gene>
<evidence type="ECO:0000256" key="5">
    <source>
        <dbReference type="ARBA" id="ARBA00023136"/>
    </source>
</evidence>
<feature type="transmembrane region" description="Helical" evidence="6">
    <location>
        <begin position="54"/>
        <end position="73"/>
    </location>
</feature>
<evidence type="ECO:0000256" key="3">
    <source>
        <dbReference type="ARBA" id="ARBA00022692"/>
    </source>
</evidence>
<evidence type="ECO:0000313" key="8">
    <source>
        <dbReference type="Proteomes" id="UP000636709"/>
    </source>
</evidence>
<keyword evidence="4 6" id="KW-1133">Transmembrane helix</keyword>
<dbReference type="PANTHER" id="PTHR33596">
    <property type="entry name" value="COLD-REGULATED 413 PLASMA MEMBRANE PROTEIN 2"/>
    <property type="match status" value="1"/>
</dbReference>
<name>A0A835AUH7_9POAL</name>
<feature type="transmembrane region" description="Helical" evidence="6">
    <location>
        <begin position="24"/>
        <end position="42"/>
    </location>
</feature>
<evidence type="ECO:0000256" key="1">
    <source>
        <dbReference type="ARBA" id="ARBA00004141"/>
    </source>
</evidence>
<dbReference type="EMBL" id="JACEFO010002177">
    <property type="protein sequence ID" value="KAF8675790.1"/>
    <property type="molecule type" value="Genomic_DNA"/>
</dbReference>
<comment type="subcellular location">
    <subcellularLocation>
        <location evidence="1">Membrane</location>
        <topology evidence="1">Multi-pass membrane protein</topology>
    </subcellularLocation>
</comment>
<comment type="similarity">
    <text evidence="2">Belongs to the Cold-regulated 413 protein family.</text>
</comment>
<dbReference type="Proteomes" id="UP000636709">
    <property type="component" value="Unassembled WGS sequence"/>
</dbReference>
<dbReference type="Pfam" id="PF05562">
    <property type="entry name" value="WCOR413"/>
    <property type="match status" value="1"/>
</dbReference>
<proteinExistence type="inferred from homology"/>
<keyword evidence="5 6" id="KW-0472">Membrane</keyword>
<dbReference type="PANTHER" id="PTHR33596:SF14">
    <property type="match status" value="1"/>
</dbReference>
<sequence>MPLYLCIMTSFHSFLLSLDRESQGGAMLSAAIAIYLTFQHFNGAGSLRNAFRRASIVTTFSIICMTIVTLMLAF</sequence>
<protein>
    <submittedName>
        <fullName evidence="7">Uncharacterized protein</fullName>
    </submittedName>
</protein>
<reference evidence="7" key="1">
    <citation type="submission" date="2020-07" db="EMBL/GenBank/DDBJ databases">
        <title>Genome sequence and genetic diversity analysis of an under-domesticated orphan crop, white fonio (Digitaria exilis).</title>
        <authorList>
            <person name="Bennetzen J.L."/>
            <person name="Chen S."/>
            <person name="Ma X."/>
            <person name="Wang X."/>
            <person name="Yssel A.E.J."/>
            <person name="Chaluvadi S.R."/>
            <person name="Johnson M."/>
            <person name="Gangashetty P."/>
            <person name="Hamidou F."/>
            <person name="Sanogo M.D."/>
            <person name="Zwaenepoel A."/>
            <person name="Wallace J."/>
            <person name="Van De Peer Y."/>
            <person name="Van Deynze A."/>
        </authorList>
    </citation>
    <scope>NUCLEOTIDE SEQUENCE</scope>
    <source>
        <tissue evidence="7">Leaves</tissue>
    </source>
</reference>
<keyword evidence="3 6" id="KW-0812">Transmembrane</keyword>
<evidence type="ECO:0000256" key="4">
    <source>
        <dbReference type="ARBA" id="ARBA00022989"/>
    </source>
</evidence>
<evidence type="ECO:0000256" key="6">
    <source>
        <dbReference type="SAM" id="Phobius"/>
    </source>
</evidence>
<accession>A0A835AUH7</accession>
<organism evidence="7 8">
    <name type="scientific">Digitaria exilis</name>
    <dbReference type="NCBI Taxonomy" id="1010633"/>
    <lineage>
        <taxon>Eukaryota</taxon>
        <taxon>Viridiplantae</taxon>
        <taxon>Streptophyta</taxon>
        <taxon>Embryophyta</taxon>
        <taxon>Tracheophyta</taxon>
        <taxon>Spermatophyta</taxon>
        <taxon>Magnoliopsida</taxon>
        <taxon>Liliopsida</taxon>
        <taxon>Poales</taxon>
        <taxon>Poaceae</taxon>
        <taxon>PACMAD clade</taxon>
        <taxon>Panicoideae</taxon>
        <taxon>Panicodae</taxon>
        <taxon>Paniceae</taxon>
        <taxon>Anthephorinae</taxon>
        <taxon>Digitaria</taxon>
    </lineage>
</organism>
<comment type="caution">
    <text evidence="7">The sequence shown here is derived from an EMBL/GenBank/DDBJ whole genome shotgun (WGS) entry which is preliminary data.</text>
</comment>
<evidence type="ECO:0000313" key="7">
    <source>
        <dbReference type="EMBL" id="KAF8675790.1"/>
    </source>
</evidence>
<dbReference type="OrthoDB" id="1928310at2759"/>
<keyword evidence="8" id="KW-1185">Reference proteome</keyword>
<dbReference type="GO" id="GO:0016020">
    <property type="term" value="C:membrane"/>
    <property type="evidence" value="ECO:0007669"/>
    <property type="project" value="UniProtKB-SubCell"/>
</dbReference>
<dbReference type="AlphaFoldDB" id="A0A835AUH7"/>
<dbReference type="InterPro" id="IPR008892">
    <property type="entry name" value="COR413"/>
</dbReference>